<feature type="compositionally biased region" description="Polar residues" evidence="6">
    <location>
        <begin position="244"/>
        <end position="289"/>
    </location>
</feature>
<evidence type="ECO:0000313" key="10">
    <source>
        <dbReference type="Proteomes" id="UP001448207"/>
    </source>
</evidence>
<evidence type="ECO:0000256" key="1">
    <source>
        <dbReference type="ARBA" id="ARBA00022723"/>
    </source>
</evidence>
<feature type="signal peptide" evidence="7">
    <location>
        <begin position="1"/>
        <end position="17"/>
    </location>
</feature>
<dbReference type="PANTHER" id="PTHR24205">
    <property type="entry name" value="FOUR AND A HALF LIM DOMAINS PROTEIN"/>
    <property type="match status" value="1"/>
</dbReference>
<feature type="compositionally biased region" description="Basic and acidic residues" evidence="6">
    <location>
        <begin position="332"/>
        <end position="344"/>
    </location>
</feature>
<dbReference type="Pfam" id="PF00412">
    <property type="entry name" value="LIM"/>
    <property type="match status" value="3"/>
</dbReference>
<protein>
    <submittedName>
        <fullName evidence="9">C2H2-type zinc finger transcription factor</fullName>
    </submittedName>
</protein>
<dbReference type="EMBL" id="JBCLYO010000001">
    <property type="protein sequence ID" value="KAL0097221.1"/>
    <property type="molecule type" value="Genomic_DNA"/>
</dbReference>
<feature type="domain" description="LIM zinc-binding" evidence="8">
    <location>
        <begin position="452"/>
        <end position="515"/>
    </location>
</feature>
<keyword evidence="4 5" id="KW-0440">LIM domain</keyword>
<evidence type="ECO:0000256" key="2">
    <source>
        <dbReference type="ARBA" id="ARBA00022737"/>
    </source>
</evidence>
<keyword evidence="7" id="KW-0732">Signal</keyword>
<feature type="compositionally biased region" description="Low complexity" evidence="6">
    <location>
        <begin position="296"/>
        <end position="329"/>
    </location>
</feature>
<feature type="domain" description="LIM zinc-binding" evidence="8">
    <location>
        <begin position="152"/>
        <end position="213"/>
    </location>
</feature>
<dbReference type="PROSITE" id="PS00478">
    <property type="entry name" value="LIM_DOMAIN_1"/>
    <property type="match status" value="3"/>
</dbReference>
<dbReference type="SUPFAM" id="SSF57716">
    <property type="entry name" value="Glucocorticoid receptor-like (DNA-binding domain)"/>
    <property type="match status" value="1"/>
</dbReference>
<comment type="caution">
    <text evidence="9">The sequence shown here is derived from an EMBL/GenBank/DDBJ whole genome shotgun (WGS) entry which is preliminary data.</text>
</comment>
<dbReference type="CDD" id="cd08368">
    <property type="entry name" value="LIM"/>
    <property type="match status" value="2"/>
</dbReference>
<feature type="region of interest" description="Disordered" evidence="6">
    <location>
        <begin position="215"/>
        <end position="376"/>
    </location>
</feature>
<evidence type="ECO:0000256" key="5">
    <source>
        <dbReference type="PROSITE-ProRule" id="PRU00125"/>
    </source>
</evidence>
<feature type="domain" description="LIM zinc-binding" evidence="8">
    <location>
        <begin position="636"/>
        <end position="697"/>
    </location>
</feature>
<feature type="domain" description="LIM zinc-binding" evidence="8">
    <location>
        <begin position="518"/>
        <end position="578"/>
    </location>
</feature>
<feature type="compositionally biased region" description="Low complexity" evidence="6">
    <location>
        <begin position="215"/>
        <end position="230"/>
    </location>
</feature>
<gene>
    <name evidence="9" type="ORF">J3Q64DRAFT_1712135</name>
</gene>
<feature type="compositionally biased region" description="Polar residues" evidence="6">
    <location>
        <begin position="581"/>
        <end position="592"/>
    </location>
</feature>
<accession>A0ABR3BEU7</accession>
<feature type="chain" id="PRO_5046106120" evidence="7">
    <location>
        <begin position="18"/>
        <end position="697"/>
    </location>
</feature>
<evidence type="ECO:0000256" key="7">
    <source>
        <dbReference type="SAM" id="SignalP"/>
    </source>
</evidence>
<proteinExistence type="predicted"/>
<feature type="compositionally biased region" description="Low complexity" evidence="6">
    <location>
        <begin position="594"/>
        <end position="607"/>
    </location>
</feature>
<feature type="compositionally biased region" description="Low complexity" evidence="6">
    <location>
        <begin position="414"/>
        <end position="453"/>
    </location>
</feature>
<evidence type="ECO:0000256" key="4">
    <source>
        <dbReference type="ARBA" id="ARBA00023038"/>
    </source>
</evidence>
<dbReference type="PROSITE" id="PS50023">
    <property type="entry name" value="LIM_DOMAIN_2"/>
    <property type="match status" value="4"/>
</dbReference>
<organism evidence="9 10">
    <name type="scientific">Phycomyces blakesleeanus</name>
    <dbReference type="NCBI Taxonomy" id="4837"/>
    <lineage>
        <taxon>Eukaryota</taxon>
        <taxon>Fungi</taxon>
        <taxon>Fungi incertae sedis</taxon>
        <taxon>Mucoromycota</taxon>
        <taxon>Mucoromycotina</taxon>
        <taxon>Mucoromycetes</taxon>
        <taxon>Mucorales</taxon>
        <taxon>Phycomycetaceae</taxon>
        <taxon>Phycomyces</taxon>
    </lineage>
</organism>
<keyword evidence="1 5" id="KW-0479">Metal-binding</keyword>
<feature type="region of interest" description="Disordered" evidence="6">
    <location>
        <begin position="581"/>
        <end position="623"/>
    </location>
</feature>
<dbReference type="Gene3D" id="2.10.110.10">
    <property type="entry name" value="Cysteine Rich Protein"/>
    <property type="match status" value="4"/>
</dbReference>
<dbReference type="Proteomes" id="UP001448207">
    <property type="component" value="Unassembled WGS sequence"/>
</dbReference>
<reference evidence="9 10" key="1">
    <citation type="submission" date="2024-04" db="EMBL/GenBank/DDBJ databases">
        <title>Symmetric and asymmetric DNA N6-adenine methylation regulates different biological responses in Mucorales.</title>
        <authorList>
            <consortium name="Lawrence Berkeley National Laboratory"/>
            <person name="Lax C."/>
            <person name="Mondo S.J."/>
            <person name="Osorio-Concepcion M."/>
            <person name="Muszewska A."/>
            <person name="Corrochano-Luque M."/>
            <person name="Gutierrez G."/>
            <person name="Riley R."/>
            <person name="Lipzen A."/>
            <person name="Guo J."/>
            <person name="Hundley H."/>
            <person name="Amirebrahimi M."/>
            <person name="Ng V."/>
            <person name="Lorenzo-Gutierrez D."/>
            <person name="Binder U."/>
            <person name="Yang J."/>
            <person name="Song Y."/>
            <person name="Canovas D."/>
            <person name="Navarro E."/>
            <person name="Freitag M."/>
            <person name="Gabaldon T."/>
            <person name="Grigoriev I.V."/>
            <person name="Corrochano L.M."/>
            <person name="Nicolas F.E."/>
            <person name="Garre V."/>
        </authorList>
    </citation>
    <scope>NUCLEOTIDE SEQUENCE [LARGE SCALE GENOMIC DNA]</scope>
    <source>
        <strain evidence="9 10">L51</strain>
    </source>
</reference>
<keyword evidence="2" id="KW-0677">Repeat</keyword>
<evidence type="ECO:0000256" key="6">
    <source>
        <dbReference type="SAM" id="MobiDB-lite"/>
    </source>
</evidence>
<evidence type="ECO:0000256" key="3">
    <source>
        <dbReference type="ARBA" id="ARBA00022833"/>
    </source>
</evidence>
<dbReference type="PANTHER" id="PTHR24205:SF16">
    <property type="entry name" value="GH01042P-RELATED"/>
    <property type="match status" value="1"/>
</dbReference>
<feature type="region of interest" description="Disordered" evidence="6">
    <location>
        <begin position="388"/>
        <end position="456"/>
    </location>
</feature>
<keyword evidence="10" id="KW-1185">Reference proteome</keyword>
<keyword evidence="3 5" id="KW-0862">Zinc</keyword>
<evidence type="ECO:0000313" key="9">
    <source>
        <dbReference type="EMBL" id="KAL0097221.1"/>
    </source>
</evidence>
<dbReference type="InterPro" id="IPR001781">
    <property type="entry name" value="Znf_LIM"/>
</dbReference>
<name>A0ABR3BEU7_PHYBL</name>
<sequence length="697" mass="75498">MVGLVGLLFCLILLCFGFRPSFSPSISLSLYYFKMGYCSRCGEITPSDKCSKCGGRSVASIAANLGVEPILLADRWKSQYATSILGFGDQEASNETAVGITAPSVLAEPPYKLSKSCVTCHKIFQGESLSTESGSSYCKDCTPTEQAVVDRGACSGCYRPILATETHVEHSNRFWHKECFSCHTCSRFLGETPMVDLQGHPCCENCLMAQAGSVKRSITKPSPPKSSTRTQATYSTLAERLPRTSRQSLPSMSTLNQNSPLRPSTSIRTNSPALSSSPFGLNPRTSLYNRSKPFDSISSNSSSASSSNSLSSTLSSASSWSPSPSSSKSAKPRVDHPSLFKRPTEPIINDTSCLASPEPINYPPSPPNWTKSTRKENSALAEYRRAKAAMKNEQANISQDNILPSPSPSPPPRTTKIPPTKSSPKPIPSFSSSKLPTSYGGNNPNNNTPQPENCSGCRNPLSGTRVKLSTSAGDVWYHYDCLTCEGCKEPFSSSEYISDGKHFFHPKCRPSPVQSPEYFCHGCNKTITNKCLKNGTRFFHPDCFSCYECNVYLPFDQPFYEILGEAHCETCSRMDNLSIQANPPQDSSNSNHIAGGNSATVTATTTGTGSGGGNSLVSQESTPRYPRNTLKLGGAKVCPHCRNSIGIMDEAPGPRATRWHKRCLQCQGCHKQMDSGANVVEGRSGEWVVWCRGCNAV</sequence>
<evidence type="ECO:0000259" key="8">
    <source>
        <dbReference type="PROSITE" id="PS50023"/>
    </source>
</evidence>
<dbReference type="SMART" id="SM00132">
    <property type="entry name" value="LIM"/>
    <property type="match status" value="4"/>
</dbReference>